<organism evidence="3 4">
    <name type="scientific">Photobacterium toruni</name>
    <dbReference type="NCBI Taxonomy" id="1935446"/>
    <lineage>
        <taxon>Bacteria</taxon>
        <taxon>Pseudomonadati</taxon>
        <taxon>Pseudomonadota</taxon>
        <taxon>Gammaproteobacteria</taxon>
        <taxon>Vibrionales</taxon>
        <taxon>Vibrionaceae</taxon>
        <taxon>Photobacterium</taxon>
    </lineage>
</organism>
<gene>
    <name evidence="3" type="ORF">CZ814_02855</name>
</gene>
<keyword evidence="1" id="KW-0812">Transmembrane</keyword>
<dbReference type="OrthoDB" id="9812260at2"/>
<dbReference type="PROSITE" id="PS50887">
    <property type="entry name" value="GGDEF"/>
    <property type="match status" value="1"/>
</dbReference>
<dbReference type="InterPro" id="IPR029787">
    <property type="entry name" value="Nucleotide_cyclase"/>
</dbReference>
<name>A0A1T4U8H5_9GAMM</name>
<dbReference type="EMBL" id="FUWP01000018">
    <property type="protein sequence ID" value="SKA48939.1"/>
    <property type="molecule type" value="Genomic_DNA"/>
</dbReference>
<dbReference type="SUPFAM" id="SSF55073">
    <property type="entry name" value="Nucleotide cyclase"/>
    <property type="match status" value="1"/>
</dbReference>
<feature type="transmembrane region" description="Helical" evidence="1">
    <location>
        <begin position="164"/>
        <end position="185"/>
    </location>
</feature>
<dbReference type="InterPro" id="IPR050706">
    <property type="entry name" value="Cyclic-di-GMP_PDE-like"/>
</dbReference>
<dbReference type="Proteomes" id="UP000191116">
    <property type="component" value="Unassembled WGS sequence"/>
</dbReference>
<feature type="transmembrane region" description="Helical" evidence="1">
    <location>
        <begin position="93"/>
        <end position="113"/>
    </location>
</feature>
<sequence>MLLLSRLHSPNTRFVLPFVISVLMIIGYPLFTPLITTYSQLWINLPFILLSAVVILNYKLPQAQSGIIAIVMLIAYSIIIYWLQISLANTDTKLIFCLLATFLPINLLLLRFIHLPKLLSLTTVILLLGLSIQCIIGAVISNIYQEDFLSWQHIHLFTYHNISSLPLILIIFNLAISCGAGALAVRYHHRIDRHIFICCLLTTVTFIFFHYPFISSSAFILCALFLLSDLGYCRYQQNFHDPLTQLADHRALAQKLPLLHHDCIIAVLDIDNPTNIIDKHQPSAINDIQRSIAVILEKQIQRSQYLYFASQQFIVIFEHKKIAECQQIIEQLQQAIGSEKHTIEPPIIKPLPEQSPVKIKKTRKKSIKVSVSAGICNVNIDQSATTVLQLAIDVLHTARQKNKKKHQIYVAENNPEILL</sequence>
<dbReference type="AlphaFoldDB" id="A0A1T4U8H5"/>
<dbReference type="Gene3D" id="3.30.70.270">
    <property type="match status" value="1"/>
</dbReference>
<evidence type="ECO:0000256" key="1">
    <source>
        <dbReference type="SAM" id="Phobius"/>
    </source>
</evidence>
<feature type="transmembrane region" description="Helical" evidence="1">
    <location>
        <begin position="12"/>
        <end position="35"/>
    </location>
</feature>
<dbReference type="InterPro" id="IPR000160">
    <property type="entry name" value="GGDEF_dom"/>
</dbReference>
<keyword evidence="1" id="KW-1133">Transmembrane helix</keyword>
<feature type="transmembrane region" description="Helical" evidence="1">
    <location>
        <begin position="67"/>
        <end position="87"/>
    </location>
</feature>
<keyword evidence="1" id="KW-0472">Membrane</keyword>
<evidence type="ECO:0000313" key="3">
    <source>
        <dbReference type="EMBL" id="SKA48939.1"/>
    </source>
</evidence>
<protein>
    <recommendedName>
        <fullName evidence="2">GGDEF domain-containing protein</fullName>
    </recommendedName>
</protein>
<dbReference type="PANTHER" id="PTHR33121">
    <property type="entry name" value="CYCLIC DI-GMP PHOSPHODIESTERASE PDEF"/>
    <property type="match status" value="1"/>
</dbReference>
<proteinExistence type="predicted"/>
<dbReference type="InterPro" id="IPR043128">
    <property type="entry name" value="Rev_trsase/Diguanyl_cyclase"/>
</dbReference>
<dbReference type="PANTHER" id="PTHR33121:SF70">
    <property type="entry name" value="SIGNALING PROTEIN YKOW"/>
    <property type="match status" value="1"/>
</dbReference>
<feature type="transmembrane region" description="Helical" evidence="1">
    <location>
        <begin position="197"/>
        <end position="227"/>
    </location>
</feature>
<dbReference type="RefSeq" id="WP_080175613.1">
    <property type="nucleotide sequence ID" value="NZ_AP024855.1"/>
</dbReference>
<feature type="transmembrane region" description="Helical" evidence="1">
    <location>
        <begin position="41"/>
        <end position="60"/>
    </location>
</feature>
<evidence type="ECO:0000259" key="2">
    <source>
        <dbReference type="PROSITE" id="PS50887"/>
    </source>
</evidence>
<feature type="domain" description="GGDEF" evidence="2">
    <location>
        <begin position="261"/>
        <end position="413"/>
    </location>
</feature>
<evidence type="ECO:0000313" key="4">
    <source>
        <dbReference type="Proteomes" id="UP000191116"/>
    </source>
</evidence>
<dbReference type="SMART" id="SM00267">
    <property type="entry name" value="GGDEF"/>
    <property type="match status" value="1"/>
</dbReference>
<dbReference type="GO" id="GO:0071111">
    <property type="term" value="F:cyclic-guanylate-specific phosphodiesterase activity"/>
    <property type="evidence" value="ECO:0007669"/>
    <property type="project" value="InterPro"/>
</dbReference>
<reference evidence="3 4" key="1">
    <citation type="submission" date="2017-02" db="EMBL/GenBank/DDBJ databases">
        <authorList>
            <person name="Peterson S.W."/>
        </authorList>
    </citation>
    <scope>NUCLEOTIDE SEQUENCE [LARGE SCALE GENOMIC DNA]</scope>
    <source>
        <strain evidence="3 4">CECT 9189</strain>
    </source>
</reference>
<accession>A0A1T4U8H5</accession>
<feature type="transmembrane region" description="Helical" evidence="1">
    <location>
        <begin position="125"/>
        <end position="144"/>
    </location>
</feature>